<dbReference type="EMBL" id="JAMSLR010000009">
    <property type="protein sequence ID" value="MCM8750005.1"/>
    <property type="molecule type" value="Genomic_DNA"/>
</dbReference>
<comment type="caution">
    <text evidence="2">The sequence shown here is derived from an EMBL/GenBank/DDBJ whole genome shotgun (WGS) entry which is preliminary data.</text>
</comment>
<feature type="domain" description="DNA primase/nucleoside triphosphatase C-terminal" evidence="1">
    <location>
        <begin position="21"/>
        <end position="57"/>
    </location>
</feature>
<reference evidence="2" key="1">
    <citation type="submission" date="2022-06" db="EMBL/GenBank/DDBJ databases">
        <title>CFH 74404 Thermomicrobiaceae sp.</title>
        <authorList>
            <person name="Ming H."/>
            <person name="Li W.-J."/>
            <person name="Zhao Z."/>
        </authorList>
    </citation>
    <scope>NUCLEOTIDE SEQUENCE</scope>
    <source>
        <strain evidence="2">CFH 74404</strain>
    </source>
</reference>
<dbReference type="RefSeq" id="WP_284057791.1">
    <property type="nucleotide sequence ID" value="NZ_JAMSLR010000009.1"/>
</dbReference>
<dbReference type="AlphaFoldDB" id="A0AA41WH94"/>
<name>A0AA41WH94_9BACT</name>
<organism evidence="2 3">
    <name type="scientific">Thermalbibacter longus</name>
    <dbReference type="NCBI Taxonomy" id="2951981"/>
    <lineage>
        <taxon>Bacteria</taxon>
        <taxon>Pseudomonadati</taxon>
        <taxon>Thermomicrobiota</taxon>
        <taxon>Thermomicrobia</taxon>
        <taxon>Thermomicrobiales</taxon>
        <taxon>Thermomicrobiaceae</taxon>
        <taxon>Thermalbibacter</taxon>
    </lineage>
</organism>
<gene>
    <name evidence="2" type="ORF">NET02_12680</name>
</gene>
<sequence length="171" mass="17975">MSTRSNPATLIAQLGPEVALLAAFKDLYSDYKAWCEEQGEQPLGTRAFGNRLSERGFNPTLIAGKTKARAGIRLLSSTRDISMPPYAPNAPKSDYNGETYIDTTALYALEGASGALSGEPSAEHTSPNFGNGHDPPGDAARCRLCGLALLTEQSIAAGVCARCREATGVAP</sequence>
<dbReference type="InterPro" id="IPR004968">
    <property type="entry name" value="DNA_primase/NTPase_C"/>
</dbReference>
<dbReference type="Proteomes" id="UP001165306">
    <property type="component" value="Unassembled WGS sequence"/>
</dbReference>
<protein>
    <submittedName>
        <fullName evidence="2">Primase-like DNA-binding domain-containing protein</fullName>
    </submittedName>
</protein>
<dbReference type="Pfam" id="PF03288">
    <property type="entry name" value="Pox_D5"/>
    <property type="match status" value="1"/>
</dbReference>
<keyword evidence="2" id="KW-0238">DNA-binding</keyword>
<evidence type="ECO:0000259" key="1">
    <source>
        <dbReference type="Pfam" id="PF03288"/>
    </source>
</evidence>
<accession>A0AA41WH94</accession>
<keyword evidence="3" id="KW-1185">Reference proteome</keyword>
<proteinExistence type="predicted"/>
<evidence type="ECO:0000313" key="3">
    <source>
        <dbReference type="Proteomes" id="UP001165306"/>
    </source>
</evidence>
<dbReference type="GO" id="GO:0003677">
    <property type="term" value="F:DNA binding"/>
    <property type="evidence" value="ECO:0007669"/>
    <property type="project" value="UniProtKB-KW"/>
</dbReference>
<evidence type="ECO:0000313" key="2">
    <source>
        <dbReference type="EMBL" id="MCM8750005.1"/>
    </source>
</evidence>